<evidence type="ECO:0000313" key="2">
    <source>
        <dbReference type="Proteomes" id="UP000005699"/>
    </source>
</evidence>
<sequence length="55" mass="6265">MTKDNTGNFYLNLPEEYVDVNAKNIFNQPGTSNRFPYSEGFNLVKSGNYNKDGLK</sequence>
<dbReference type="AlphaFoldDB" id="E8JPQ5"/>
<protein>
    <submittedName>
        <fullName evidence="1">Uncharacterized protein</fullName>
    </submittedName>
</protein>
<gene>
    <name evidence="1" type="ORF">HMPREF0819_0978</name>
</gene>
<accession>E8JPQ5</accession>
<dbReference type="Proteomes" id="UP000005699">
    <property type="component" value="Unassembled WGS sequence"/>
</dbReference>
<name>E8JPQ5_STREI</name>
<dbReference type="HOGENOM" id="CLU_3030453_0_0_9"/>
<dbReference type="RefSeq" id="WP_004232874.1">
    <property type="nucleotide sequence ID" value="NZ_GL698429.1"/>
</dbReference>
<organism evidence="1 2">
    <name type="scientific">Streptococcus equinus ATCC 9812</name>
    <dbReference type="NCBI Taxonomy" id="525379"/>
    <lineage>
        <taxon>Bacteria</taxon>
        <taxon>Bacillati</taxon>
        <taxon>Bacillota</taxon>
        <taxon>Bacilli</taxon>
        <taxon>Lactobacillales</taxon>
        <taxon>Streptococcaceae</taxon>
        <taxon>Streptococcus</taxon>
    </lineage>
</organism>
<evidence type="ECO:0000313" key="1">
    <source>
        <dbReference type="EMBL" id="EFW88835.1"/>
    </source>
</evidence>
<dbReference type="EMBL" id="AEVB01000029">
    <property type="protein sequence ID" value="EFW88835.1"/>
    <property type="molecule type" value="Genomic_DNA"/>
</dbReference>
<proteinExistence type="predicted"/>
<comment type="caution">
    <text evidence="1">The sequence shown here is derived from an EMBL/GenBank/DDBJ whole genome shotgun (WGS) entry which is preliminary data.</text>
</comment>
<reference evidence="1 2" key="1">
    <citation type="submission" date="2010-12" db="EMBL/GenBank/DDBJ databases">
        <authorList>
            <person name="Muzny D."/>
            <person name="Qin X."/>
            <person name="Deng J."/>
            <person name="Jiang H."/>
            <person name="Liu Y."/>
            <person name="Qu J."/>
            <person name="Song X.-Z."/>
            <person name="Zhang L."/>
            <person name="Thornton R."/>
            <person name="Coyle M."/>
            <person name="Francisco L."/>
            <person name="Jackson L."/>
            <person name="Javaid M."/>
            <person name="Korchina V."/>
            <person name="Kovar C."/>
            <person name="Mata R."/>
            <person name="Mathew T."/>
            <person name="Ngo R."/>
            <person name="Nguyen L."/>
            <person name="Nguyen N."/>
            <person name="Okwuonu G."/>
            <person name="Ongeri F."/>
            <person name="Pham C."/>
            <person name="Simmons D."/>
            <person name="Wilczek-Boney K."/>
            <person name="Hale W."/>
            <person name="Jakkamsetti A."/>
            <person name="Pham P."/>
            <person name="Ruth R."/>
            <person name="San Lucas F."/>
            <person name="Warren J."/>
            <person name="Zhang J."/>
            <person name="Zhao Z."/>
            <person name="Zhou C."/>
            <person name="Zhu D."/>
            <person name="Lee S."/>
            <person name="Bess C."/>
            <person name="Blankenburg K."/>
            <person name="Forbes L."/>
            <person name="Fu Q."/>
            <person name="Gubbala S."/>
            <person name="Hirani K."/>
            <person name="Jayaseelan J.C."/>
            <person name="Lara F."/>
            <person name="Munidasa M."/>
            <person name="Palculict T."/>
            <person name="Patil S."/>
            <person name="Pu L.-L."/>
            <person name="Saada N."/>
            <person name="Tang L."/>
            <person name="Weissenberger G."/>
            <person name="Zhu Y."/>
            <person name="Hemphill L."/>
            <person name="Shang Y."/>
            <person name="Youmans B."/>
            <person name="Ayvaz T."/>
            <person name="Ross M."/>
            <person name="Santibanez J."/>
            <person name="Aqrawi P."/>
            <person name="Gross S."/>
            <person name="Joshi V."/>
            <person name="Fowler G."/>
            <person name="Nazareth L."/>
            <person name="Reid J."/>
            <person name="Worley K."/>
            <person name="Petrosino J."/>
            <person name="Highlander S."/>
            <person name="Gibbs R."/>
        </authorList>
    </citation>
    <scope>NUCLEOTIDE SEQUENCE [LARGE SCALE GENOMIC DNA]</scope>
    <source>
        <strain evidence="1 2">ATCC 9812</strain>
    </source>
</reference>